<dbReference type="SUPFAM" id="SSF160246">
    <property type="entry name" value="EspE N-terminal domain-like"/>
    <property type="match status" value="1"/>
</dbReference>
<protein>
    <recommendedName>
        <fullName evidence="2">PatA-like N-terminal domain-containing protein</fullName>
    </recommendedName>
</protein>
<dbReference type="EMBL" id="MFGW01000065">
    <property type="protein sequence ID" value="OGF67221.1"/>
    <property type="molecule type" value="Genomic_DNA"/>
</dbReference>
<keyword evidence="1" id="KW-0812">Transmembrane</keyword>
<evidence type="ECO:0000313" key="3">
    <source>
        <dbReference type="EMBL" id="OGF67221.1"/>
    </source>
</evidence>
<name>A0A1F5VVV0_9BACT</name>
<dbReference type="Proteomes" id="UP000178943">
    <property type="component" value="Unassembled WGS sequence"/>
</dbReference>
<reference evidence="3 4" key="1">
    <citation type="journal article" date="2016" name="Nat. Commun.">
        <title>Thousands of microbial genomes shed light on interconnected biogeochemical processes in an aquifer system.</title>
        <authorList>
            <person name="Anantharaman K."/>
            <person name="Brown C.T."/>
            <person name="Hug L.A."/>
            <person name="Sharon I."/>
            <person name="Castelle C.J."/>
            <person name="Probst A.J."/>
            <person name="Thomas B.C."/>
            <person name="Singh A."/>
            <person name="Wilkins M.J."/>
            <person name="Karaoz U."/>
            <person name="Brodie E.L."/>
            <person name="Williams K.H."/>
            <person name="Hubbard S.S."/>
            <person name="Banfield J.F."/>
        </authorList>
    </citation>
    <scope>NUCLEOTIDE SEQUENCE [LARGE SCALE GENOMIC DNA]</scope>
</reference>
<feature type="domain" description="PatA-like N-terminal" evidence="2">
    <location>
        <begin position="87"/>
        <end position="161"/>
    </location>
</feature>
<comment type="caution">
    <text evidence="3">The sequence shown here is derived from an EMBL/GenBank/DDBJ whole genome shotgun (WGS) entry which is preliminary data.</text>
</comment>
<keyword evidence="1" id="KW-0472">Membrane</keyword>
<dbReference type="STRING" id="1817863.A2Y62_03215"/>
<keyword evidence="1" id="KW-1133">Transmembrane helix</keyword>
<feature type="transmembrane region" description="Helical" evidence="1">
    <location>
        <begin position="289"/>
        <end position="315"/>
    </location>
</feature>
<organism evidence="3 4">
    <name type="scientific">Candidatus Fischerbacteria bacterium RBG_13_37_8</name>
    <dbReference type="NCBI Taxonomy" id="1817863"/>
    <lineage>
        <taxon>Bacteria</taxon>
        <taxon>Candidatus Fischeribacteriota</taxon>
    </lineage>
</organism>
<dbReference type="Pfam" id="PF14332">
    <property type="entry name" value="DUF4388"/>
    <property type="match status" value="2"/>
</dbReference>
<sequence length="432" mass="50011">MAFEGTLETFSIADILQLIGLQRKTGILTLKSKEEVVTVSFYNGMIVTADSVPKKLEDKLGKVLVKTSMIQAEQLEEALNIQKKTLQKLGYILVKQGYLSQEQLKDALQVQVSQMIYRLFRWTSGEYYFDPKAKVDFDPENMVPMSAESILMEGIQMIDEWPLIQKKIPSFNIIFRKTANVNIEPDKKDEFQEVSSEFDMLVEESIKEVFVEDKLKLNREEEKVYNLVDGQRTVQQIIDRCPLTEFHTCKALFELHTRNIIEVFQEMKLEYEKKEVTEARIKDKEGPSYILGIIFLVIGVASLIFNLFSPFGYFFNQPLNFRHVASRGDSWQQLIKIKDAVVIYNSFYRRVPLSLDEVLQAGLLINDDLYDPWGRPYEYQPSEEYFIIKGTDANGNSSEELVLREYLSFVPMSERPVLFPKESENSTIEIAP</sequence>
<evidence type="ECO:0000259" key="2">
    <source>
        <dbReference type="Pfam" id="PF14332"/>
    </source>
</evidence>
<dbReference type="PANTHER" id="PTHR36304:SF4">
    <property type="entry name" value="DUF4388 DOMAIN-CONTAINING PROTEIN"/>
    <property type="match status" value="1"/>
</dbReference>
<dbReference type="InterPro" id="IPR025497">
    <property type="entry name" value="PatA-like_N"/>
</dbReference>
<proteinExistence type="predicted"/>
<feature type="domain" description="PatA-like N-terminal" evidence="2">
    <location>
        <begin position="4"/>
        <end position="82"/>
    </location>
</feature>
<accession>A0A1F5VVV0</accession>
<dbReference type="PANTHER" id="PTHR36304">
    <property type="entry name" value="DOMAIN GTPASE-ACTIVATING PROTEIN, PUTATIVE-RELATED-RELATED"/>
    <property type="match status" value="1"/>
</dbReference>
<dbReference type="AlphaFoldDB" id="A0A1F5VVV0"/>
<evidence type="ECO:0000313" key="4">
    <source>
        <dbReference type="Proteomes" id="UP000178943"/>
    </source>
</evidence>
<gene>
    <name evidence="3" type="ORF">A2Y62_03215</name>
</gene>
<dbReference type="InterPro" id="IPR037257">
    <property type="entry name" value="T2SS_E_N_sf"/>
</dbReference>
<evidence type="ECO:0000256" key="1">
    <source>
        <dbReference type="SAM" id="Phobius"/>
    </source>
</evidence>